<dbReference type="Proteomes" id="UP001162162">
    <property type="component" value="Unassembled WGS sequence"/>
</dbReference>
<name>A0AAV8YFU9_9CUCU</name>
<gene>
    <name evidence="2" type="ORF">NQ318_007526</name>
</gene>
<dbReference type="PANTHER" id="PTHR46599:SF3">
    <property type="entry name" value="PIGGYBAC TRANSPOSABLE ELEMENT-DERIVED PROTEIN 4"/>
    <property type="match status" value="1"/>
</dbReference>
<feature type="domain" description="PiggyBac transposable element-derived protein" evidence="1">
    <location>
        <begin position="1"/>
        <end position="133"/>
    </location>
</feature>
<dbReference type="EMBL" id="JAPWTK010000118">
    <property type="protein sequence ID" value="KAJ8949426.1"/>
    <property type="molecule type" value="Genomic_DNA"/>
</dbReference>
<keyword evidence="3" id="KW-1185">Reference proteome</keyword>
<accession>A0AAV8YFU9</accession>
<organism evidence="2 3">
    <name type="scientific">Aromia moschata</name>
    <dbReference type="NCBI Taxonomy" id="1265417"/>
    <lineage>
        <taxon>Eukaryota</taxon>
        <taxon>Metazoa</taxon>
        <taxon>Ecdysozoa</taxon>
        <taxon>Arthropoda</taxon>
        <taxon>Hexapoda</taxon>
        <taxon>Insecta</taxon>
        <taxon>Pterygota</taxon>
        <taxon>Neoptera</taxon>
        <taxon>Endopterygota</taxon>
        <taxon>Coleoptera</taxon>
        <taxon>Polyphaga</taxon>
        <taxon>Cucujiformia</taxon>
        <taxon>Chrysomeloidea</taxon>
        <taxon>Cerambycidae</taxon>
        <taxon>Cerambycinae</taxon>
        <taxon>Callichromatini</taxon>
        <taxon>Aromia</taxon>
    </lineage>
</organism>
<dbReference type="AlphaFoldDB" id="A0AAV8YFU9"/>
<evidence type="ECO:0000313" key="2">
    <source>
        <dbReference type="EMBL" id="KAJ8949426.1"/>
    </source>
</evidence>
<dbReference type="Pfam" id="PF13843">
    <property type="entry name" value="DDE_Tnp_1_7"/>
    <property type="match status" value="1"/>
</dbReference>
<evidence type="ECO:0000313" key="3">
    <source>
        <dbReference type="Proteomes" id="UP001162162"/>
    </source>
</evidence>
<comment type="caution">
    <text evidence="2">The sequence shown here is derived from an EMBL/GenBank/DDBJ whole genome shotgun (WGS) entry which is preliminary data.</text>
</comment>
<protein>
    <recommendedName>
        <fullName evidence="1">PiggyBac transposable element-derived protein domain-containing protein</fullName>
    </recommendedName>
</protein>
<reference evidence="2" key="1">
    <citation type="journal article" date="2023" name="Insect Mol. Biol.">
        <title>Genome sequencing provides insights into the evolution of gene families encoding plant cell wall-degrading enzymes in longhorned beetles.</title>
        <authorList>
            <person name="Shin N.R."/>
            <person name="Okamura Y."/>
            <person name="Kirsch R."/>
            <person name="Pauchet Y."/>
        </authorList>
    </citation>
    <scope>NUCLEOTIDE SEQUENCE</scope>
    <source>
        <strain evidence="2">AMC_N1</strain>
    </source>
</reference>
<evidence type="ECO:0000259" key="1">
    <source>
        <dbReference type="Pfam" id="PF13843"/>
    </source>
</evidence>
<dbReference type="PANTHER" id="PTHR46599">
    <property type="entry name" value="PIGGYBAC TRANSPOSABLE ELEMENT-DERIVED PROTEIN 4"/>
    <property type="match status" value="1"/>
</dbReference>
<sequence>MPLTKPLLGKGYCLTMDNFCNTPHLADLLIQNKTDVYGTLLLRRKEVPKELANKIHVGERESHRNAMERQKDVCMISTVHNIETQEVATKSGPKIKPKAVIDYNHTMGGVDRVDQHLADYALPRKRGKKYYKKNILPFA</sequence>
<proteinExistence type="predicted"/>
<dbReference type="InterPro" id="IPR029526">
    <property type="entry name" value="PGBD"/>
</dbReference>